<keyword evidence="5" id="KW-0812">Transmembrane</keyword>
<dbReference type="PANTHER" id="PTHR47356">
    <property type="entry name" value="FAD-DEPENDENT MONOOXYGENASE ASQG-RELATED"/>
    <property type="match status" value="1"/>
</dbReference>
<organism evidence="7 8">
    <name type="scientific">Exserohilum turcicum (strain 28A)</name>
    <name type="common">Northern leaf blight fungus</name>
    <name type="synonym">Setosphaeria turcica</name>
    <dbReference type="NCBI Taxonomy" id="671987"/>
    <lineage>
        <taxon>Eukaryota</taxon>
        <taxon>Fungi</taxon>
        <taxon>Dikarya</taxon>
        <taxon>Ascomycota</taxon>
        <taxon>Pezizomycotina</taxon>
        <taxon>Dothideomycetes</taxon>
        <taxon>Pleosporomycetidae</taxon>
        <taxon>Pleosporales</taxon>
        <taxon>Pleosporineae</taxon>
        <taxon>Pleosporaceae</taxon>
        <taxon>Exserohilum</taxon>
    </lineage>
</organism>
<feature type="transmembrane region" description="Helical" evidence="5">
    <location>
        <begin position="461"/>
        <end position="483"/>
    </location>
</feature>
<dbReference type="InterPro" id="IPR050562">
    <property type="entry name" value="FAD_mOase_fung"/>
</dbReference>
<reference evidence="7 8" key="2">
    <citation type="journal article" date="2013" name="PLoS Genet.">
        <title>Comparative genome structure, secondary metabolite, and effector coding capacity across Cochliobolus pathogens.</title>
        <authorList>
            <person name="Condon B.J."/>
            <person name="Leng Y."/>
            <person name="Wu D."/>
            <person name="Bushley K.E."/>
            <person name="Ohm R.A."/>
            <person name="Otillar R."/>
            <person name="Martin J."/>
            <person name="Schackwitz W."/>
            <person name="Grimwood J."/>
            <person name="MohdZainudin N."/>
            <person name="Xue C."/>
            <person name="Wang R."/>
            <person name="Manning V.A."/>
            <person name="Dhillon B."/>
            <person name="Tu Z.J."/>
            <person name="Steffenson B.J."/>
            <person name="Salamov A."/>
            <person name="Sun H."/>
            <person name="Lowry S."/>
            <person name="LaButti K."/>
            <person name="Han J."/>
            <person name="Copeland A."/>
            <person name="Lindquist E."/>
            <person name="Barry K."/>
            <person name="Schmutz J."/>
            <person name="Baker S.E."/>
            <person name="Ciuffetti L.M."/>
            <person name="Grigoriev I.V."/>
            <person name="Zhong S."/>
            <person name="Turgeon B.G."/>
        </authorList>
    </citation>
    <scope>NUCLEOTIDE SEQUENCE [LARGE SCALE GENOMIC DNA]</scope>
    <source>
        <strain evidence="8">28A</strain>
    </source>
</reference>
<dbReference type="STRING" id="671987.R0IMU9"/>
<dbReference type="OrthoDB" id="2431938at2759"/>
<keyword evidence="8" id="KW-1185">Reference proteome</keyword>
<dbReference type="InterPro" id="IPR002938">
    <property type="entry name" value="FAD-bd"/>
</dbReference>
<feature type="domain" description="FAD-binding" evidence="6">
    <location>
        <begin position="10"/>
        <end position="171"/>
    </location>
</feature>
<proteinExistence type="inferred from homology"/>
<evidence type="ECO:0000256" key="2">
    <source>
        <dbReference type="ARBA" id="ARBA00022630"/>
    </source>
</evidence>
<evidence type="ECO:0000256" key="4">
    <source>
        <dbReference type="ARBA" id="ARBA00023002"/>
    </source>
</evidence>
<comment type="similarity">
    <text evidence="1">Belongs to the paxM FAD-dependent monooxygenase family.</text>
</comment>
<dbReference type="eggNOG" id="KOG2614">
    <property type="taxonomic scope" value="Eukaryota"/>
</dbReference>
<dbReference type="GeneID" id="19398169"/>
<reference evidence="7 8" key="1">
    <citation type="journal article" date="2012" name="PLoS Pathog.">
        <title>Diverse lifestyles and strategies of plant pathogenesis encoded in the genomes of eighteen Dothideomycetes fungi.</title>
        <authorList>
            <person name="Ohm R.A."/>
            <person name="Feau N."/>
            <person name="Henrissat B."/>
            <person name="Schoch C.L."/>
            <person name="Horwitz B.A."/>
            <person name="Barry K.W."/>
            <person name="Condon B.J."/>
            <person name="Copeland A.C."/>
            <person name="Dhillon B."/>
            <person name="Glaser F."/>
            <person name="Hesse C.N."/>
            <person name="Kosti I."/>
            <person name="LaButti K."/>
            <person name="Lindquist E.A."/>
            <person name="Lucas S."/>
            <person name="Salamov A.A."/>
            <person name="Bradshaw R.E."/>
            <person name="Ciuffetti L."/>
            <person name="Hamelin R.C."/>
            <person name="Kema G.H.J."/>
            <person name="Lawrence C."/>
            <person name="Scott J.A."/>
            <person name="Spatafora J.W."/>
            <person name="Turgeon B.G."/>
            <person name="de Wit P.J.G.M."/>
            <person name="Zhong S."/>
            <person name="Goodwin S.B."/>
            <person name="Grigoriev I.V."/>
        </authorList>
    </citation>
    <scope>NUCLEOTIDE SEQUENCE [LARGE SCALE GENOMIC DNA]</scope>
    <source>
        <strain evidence="8">28A</strain>
    </source>
</reference>
<dbReference type="RefSeq" id="XP_008026364.1">
    <property type="nucleotide sequence ID" value="XM_008028173.1"/>
</dbReference>
<keyword evidence="2" id="KW-0285">Flavoprotein</keyword>
<gene>
    <name evidence="7" type="ORF">SETTUDRAFT_161583</name>
</gene>
<dbReference type="PRINTS" id="PR00420">
    <property type="entry name" value="RNGMNOXGNASE"/>
</dbReference>
<evidence type="ECO:0000256" key="3">
    <source>
        <dbReference type="ARBA" id="ARBA00022827"/>
    </source>
</evidence>
<dbReference type="PANTHER" id="PTHR47356:SF2">
    <property type="entry name" value="FAD-BINDING DOMAIN-CONTAINING PROTEIN-RELATED"/>
    <property type="match status" value="1"/>
</dbReference>
<evidence type="ECO:0000256" key="1">
    <source>
        <dbReference type="ARBA" id="ARBA00007992"/>
    </source>
</evidence>
<dbReference type="GO" id="GO:0071949">
    <property type="term" value="F:FAD binding"/>
    <property type="evidence" value="ECO:0007669"/>
    <property type="project" value="InterPro"/>
</dbReference>
<dbReference type="EMBL" id="KB908615">
    <property type="protein sequence ID" value="EOA86101.1"/>
    <property type="molecule type" value="Genomic_DNA"/>
</dbReference>
<feature type="domain" description="FAD-binding" evidence="6">
    <location>
        <begin position="290"/>
        <end position="342"/>
    </location>
</feature>
<evidence type="ECO:0000313" key="7">
    <source>
        <dbReference type="EMBL" id="EOA86101.1"/>
    </source>
</evidence>
<evidence type="ECO:0000259" key="6">
    <source>
        <dbReference type="Pfam" id="PF01494"/>
    </source>
</evidence>
<dbReference type="InterPro" id="IPR036188">
    <property type="entry name" value="FAD/NAD-bd_sf"/>
</dbReference>
<evidence type="ECO:0000313" key="8">
    <source>
        <dbReference type="Proteomes" id="UP000016935"/>
    </source>
</evidence>
<keyword evidence="5" id="KW-0472">Membrane</keyword>
<dbReference type="SUPFAM" id="SSF51905">
    <property type="entry name" value="FAD/NAD(P)-binding domain"/>
    <property type="match status" value="1"/>
</dbReference>
<name>R0IMU9_EXST2</name>
<dbReference type="GO" id="GO:0004497">
    <property type="term" value="F:monooxygenase activity"/>
    <property type="evidence" value="ECO:0007669"/>
    <property type="project" value="InterPro"/>
</dbReference>
<dbReference type="AlphaFoldDB" id="R0IMU9"/>
<dbReference type="HOGENOM" id="CLU_009665_12_2_1"/>
<evidence type="ECO:0000256" key="5">
    <source>
        <dbReference type="SAM" id="Phobius"/>
    </source>
</evidence>
<dbReference type="Proteomes" id="UP000016935">
    <property type="component" value="Unassembled WGS sequence"/>
</dbReference>
<keyword evidence="4" id="KW-0560">Oxidoreductase</keyword>
<keyword evidence="5" id="KW-1133">Transmembrane helix</keyword>
<dbReference type="Pfam" id="PF01494">
    <property type="entry name" value="FAD_binding_3"/>
    <property type="match status" value="2"/>
</dbReference>
<sequence length="505" mass="56119">MNGHVEPYFKVIIVGAGVGGLTLAHSLHKAGIDYVVLDKHPVAPEWGASITIHTQSVRVLDQLGLLPAVEAQCAEMRKFWNRGPDGQCYLAQDFIHFVNQRTGYLALTMERRAFLQTLYDKLPDKSKVIEHARVVDIIEENNKVRAILADGTEHVGDIIAGCDGVHSGVRDIMWQKADKLSPGLISVAEKHAIKTEYSCLIGITPYMPGLGTQDMTTVANDKFSFLFLTQPDAIYFIVVSKLPKVVRYPNRLRFSQADADARAAELADYPVSDNLVFGDIWKARSRGQMVSLEEGILSHWSFGRTVLVGDAAHKVTPNAALGGNLAIEAAVRLANELHTLVNRHPNKKPTDTEVKNAFQAYQNLHKPRVKELFDISWMMTRMQAYDGWLMYFLQRWVLPTIGLEIVAVQVAKACLRAPKLSYIPFKEQVGSLPWEKHHWEKDDVFTQDEPLSKDPGSNNKLVIPIVLISLAVYVVSLLVFGIWSQGAPAVGSGNTSQPLYASTMV</sequence>
<protein>
    <recommendedName>
        <fullName evidence="6">FAD-binding domain-containing protein</fullName>
    </recommendedName>
</protein>
<dbReference type="Gene3D" id="3.50.50.60">
    <property type="entry name" value="FAD/NAD(P)-binding domain"/>
    <property type="match status" value="1"/>
</dbReference>
<accession>R0IMU9</accession>
<keyword evidence="3" id="KW-0274">FAD</keyword>